<evidence type="ECO:0000313" key="2">
    <source>
        <dbReference type="EMBL" id="VFU59812.1"/>
    </source>
</evidence>
<sequence>MAVGDRIRNATSEDIDLEKGNGDLENDGLPNFIDDHSNMVVDVHVANSSSNPNNSGKRKAFQ</sequence>
<name>A0A6N2N5B6_SALVM</name>
<dbReference type="AlphaFoldDB" id="A0A6N2N5B6"/>
<proteinExistence type="predicted"/>
<evidence type="ECO:0000256" key="1">
    <source>
        <dbReference type="SAM" id="MobiDB-lite"/>
    </source>
</evidence>
<organism evidence="2">
    <name type="scientific">Salix viminalis</name>
    <name type="common">Common osier</name>
    <name type="synonym">Basket willow</name>
    <dbReference type="NCBI Taxonomy" id="40686"/>
    <lineage>
        <taxon>Eukaryota</taxon>
        <taxon>Viridiplantae</taxon>
        <taxon>Streptophyta</taxon>
        <taxon>Embryophyta</taxon>
        <taxon>Tracheophyta</taxon>
        <taxon>Spermatophyta</taxon>
        <taxon>Magnoliopsida</taxon>
        <taxon>eudicotyledons</taxon>
        <taxon>Gunneridae</taxon>
        <taxon>Pentapetalae</taxon>
        <taxon>rosids</taxon>
        <taxon>fabids</taxon>
        <taxon>Malpighiales</taxon>
        <taxon>Salicaceae</taxon>
        <taxon>Saliceae</taxon>
        <taxon>Salix</taxon>
    </lineage>
</organism>
<gene>
    <name evidence="2" type="ORF">SVIM_LOCUS441133</name>
</gene>
<reference evidence="2" key="1">
    <citation type="submission" date="2019-03" db="EMBL/GenBank/DDBJ databases">
        <authorList>
            <person name="Mank J."/>
            <person name="Almeida P."/>
        </authorList>
    </citation>
    <scope>NUCLEOTIDE SEQUENCE</scope>
    <source>
        <strain evidence="2">78183</strain>
    </source>
</reference>
<dbReference type="EMBL" id="CAADRP010002040">
    <property type="protein sequence ID" value="VFU59812.1"/>
    <property type="molecule type" value="Genomic_DNA"/>
</dbReference>
<feature type="region of interest" description="Disordered" evidence="1">
    <location>
        <begin position="1"/>
        <end position="24"/>
    </location>
</feature>
<accession>A0A6N2N5B6</accession>
<protein>
    <submittedName>
        <fullName evidence="2">Uncharacterized protein</fullName>
    </submittedName>
</protein>